<name>A0A433SQ01_ELYCH</name>
<dbReference type="EMBL" id="RQTK01001234">
    <property type="protein sequence ID" value="RUS71316.1"/>
    <property type="molecule type" value="Genomic_DNA"/>
</dbReference>
<dbReference type="Proteomes" id="UP000271974">
    <property type="component" value="Unassembled WGS sequence"/>
</dbReference>
<reference evidence="2 3" key="1">
    <citation type="submission" date="2019-01" db="EMBL/GenBank/DDBJ databases">
        <title>A draft genome assembly of the solar-powered sea slug Elysia chlorotica.</title>
        <authorList>
            <person name="Cai H."/>
            <person name="Li Q."/>
            <person name="Fang X."/>
            <person name="Li J."/>
            <person name="Curtis N.E."/>
            <person name="Altenburger A."/>
            <person name="Shibata T."/>
            <person name="Feng M."/>
            <person name="Maeda T."/>
            <person name="Schwartz J.A."/>
            <person name="Shigenobu S."/>
            <person name="Lundholm N."/>
            <person name="Nishiyama T."/>
            <person name="Yang H."/>
            <person name="Hasebe M."/>
            <person name="Li S."/>
            <person name="Pierce S.K."/>
            <person name="Wang J."/>
        </authorList>
    </citation>
    <scope>NUCLEOTIDE SEQUENCE [LARGE SCALE GENOMIC DNA]</scope>
    <source>
        <strain evidence="2">EC2010</strain>
        <tissue evidence="2">Whole organism of an adult</tissue>
    </source>
</reference>
<dbReference type="OrthoDB" id="10469758at2759"/>
<feature type="signal peptide" evidence="1">
    <location>
        <begin position="1"/>
        <end position="24"/>
    </location>
</feature>
<accession>A0A433SQ01</accession>
<evidence type="ECO:0000256" key="1">
    <source>
        <dbReference type="SAM" id="SignalP"/>
    </source>
</evidence>
<feature type="chain" id="PRO_5019040859" evidence="1">
    <location>
        <begin position="25"/>
        <end position="168"/>
    </location>
</feature>
<proteinExistence type="predicted"/>
<dbReference type="AlphaFoldDB" id="A0A433SQ01"/>
<protein>
    <submittedName>
        <fullName evidence="2">Uncharacterized protein</fullName>
    </submittedName>
</protein>
<evidence type="ECO:0000313" key="2">
    <source>
        <dbReference type="EMBL" id="RUS71316.1"/>
    </source>
</evidence>
<comment type="caution">
    <text evidence="2">The sequence shown here is derived from an EMBL/GenBank/DDBJ whole genome shotgun (WGS) entry which is preliminary data.</text>
</comment>
<keyword evidence="1" id="KW-0732">Signal</keyword>
<sequence>MECSNFTVVLVCFICAGLASLASSQSHGDTAAPVRCYSCDGNHSGTGSFAQCLASAPTTCSPGQGCRVSYRTDWNDLPTIGCSAVCPDMDPASKACPLGGHASSLHVCDACCKNDTCVDQITSGLMAQAPVICPNHCLGGHLDNCWDDVKLCGKDEFCELRVAHHRIE</sequence>
<organism evidence="2 3">
    <name type="scientific">Elysia chlorotica</name>
    <name type="common">Eastern emerald elysia</name>
    <name type="synonym">Sea slug</name>
    <dbReference type="NCBI Taxonomy" id="188477"/>
    <lineage>
        <taxon>Eukaryota</taxon>
        <taxon>Metazoa</taxon>
        <taxon>Spiralia</taxon>
        <taxon>Lophotrochozoa</taxon>
        <taxon>Mollusca</taxon>
        <taxon>Gastropoda</taxon>
        <taxon>Heterobranchia</taxon>
        <taxon>Euthyneura</taxon>
        <taxon>Panpulmonata</taxon>
        <taxon>Sacoglossa</taxon>
        <taxon>Placobranchoidea</taxon>
        <taxon>Plakobranchidae</taxon>
        <taxon>Elysia</taxon>
    </lineage>
</organism>
<gene>
    <name evidence="2" type="ORF">EGW08_020924</name>
</gene>
<evidence type="ECO:0000313" key="3">
    <source>
        <dbReference type="Proteomes" id="UP000271974"/>
    </source>
</evidence>
<keyword evidence="3" id="KW-1185">Reference proteome</keyword>
<feature type="non-terminal residue" evidence="2">
    <location>
        <position position="168"/>
    </location>
</feature>